<accession>A0ABY7NTK7</accession>
<sequence length="77" mass="8280">MGWLITIPLLFMPVGLLFLGAAIALTAPGLTGAAVPVPRRISARPSGRSSKWGTWYSKERLRSALDDVPPTGTNCDW</sequence>
<dbReference type="RefSeq" id="WP_270079530.1">
    <property type="nucleotide sequence ID" value="NZ_CP115300.1"/>
</dbReference>
<evidence type="ECO:0000313" key="1">
    <source>
        <dbReference type="EMBL" id="WBO61569.1"/>
    </source>
</evidence>
<keyword evidence="2" id="KW-1185">Reference proteome</keyword>
<dbReference type="Proteomes" id="UP001212326">
    <property type="component" value="Chromosome"/>
</dbReference>
<dbReference type="EMBL" id="CP115300">
    <property type="protein sequence ID" value="WBO61569.1"/>
    <property type="molecule type" value="Genomic_DNA"/>
</dbReference>
<organism evidence="1 2">
    <name type="scientific">Streptomyces camelliae</name>
    <dbReference type="NCBI Taxonomy" id="3004093"/>
    <lineage>
        <taxon>Bacteria</taxon>
        <taxon>Bacillati</taxon>
        <taxon>Actinomycetota</taxon>
        <taxon>Actinomycetes</taxon>
        <taxon>Kitasatosporales</taxon>
        <taxon>Streptomycetaceae</taxon>
        <taxon>Streptomyces</taxon>
    </lineage>
</organism>
<protein>
    <submittedName>
        <fullName evidence="1">Uncharacterized protein</fullName>
    </submittedName>
</protein>
<evidence type="ECO:0000313" key="2">
    <source>
        <dbReference type="Proteomes" id="UP001212326"/>
    </source>
</evidence>
<gene>
    <name evidence="1" type="ORF">O1G22_01150</name>
</gene>
<proteinExistence type="predicted"/>
<reference evidence="1 2" key="1">
    <citation type="submission" date="2022-12" db="EMBL/GenBank/DDBJ databases">
        <authorList>
            <person name="Mo P."/>
        </authorList>
    </citation>
    <scope>NUCLEOTIDE SEQUENCE [LARGE SCALE GENOMIC DNA]</scope>
    <source>
        <strain evidence="1 2">HUAS 2-6</strain>
    </source>
</reference>
<name>A0ABY7NTK7_9ACTN</name>